<keyword evidence="2" id="KW-1185">Reference proteome</keyword>
<dbReference type="EMBL" id="CP120373">
    <property type="protein sequence ID" value="WEX87820.1"/>
    <property type="molecule type" value="Genomic_DNA"/>
</dbReference>
<accession>A0ABY8DE60</accession>
<protein>
    <submittedName>
        <fullName evidence="1">Uncharacterized protein</fullName>
    </submittedName>
</protein>
<evidence type="ECO:0000313" key="2">
    <source>
        <dbReference type="Proteomes" id="UP001229355"/>
    </source>
</evidence>
<reference evidence="1 2" key="1">
    <citation type="submission" date="2023-03" db="EMBL/GenBank/DDBJ databases">
        <authorList>
            <person name="Kaur S."/>
            <person name="Espinosa-Saiz D."/>
            <person name="Velazquez E."/>
            <person name="Menendez E."/>
            <person name="diCenzo G.C."/>
        </authorList>
    </citation>
    <scope>NUCLEOTIDE SEQUENCE [LARGE SCALE GENOMIC DNA]</scope>
    <source>
        <strain evidence="1 2">LMG 24692</strain>
    </source>
</reference>
<organism evidence="1 2">
    <name type="scientific">Sinorhizobium garamanticum</name>
    <dbReference type="NCBI Taxonomy" id="680247"/>
    <lineage>
        <taxon>Bacteria</taxon>
        <taxon>Pseudomonadati</taxon>
        <taxon>Pseudomonadota</taxon>
        <taxon>Alphaproteobacteria</taxon>
        <taxon>Hyphomicrobiales</taxon>
        <taxon>Rhizobiaceae</taxon>
        <taxon>Sinorhizobium/Ensifer group</taxon>
        <taxon>Sinorhizobium</taxon>
    </lineage>
</organism>
<evidence type="ECO:0000313" key="1">
    <source>
        <dbReference type="EMBL" id="WEX87820.1"/>
    </source>
</evidence>
<dbReference type="Proteomes" id="UP001229355">
    <property type="component" value="Chromosome 1"/>
</dbReference>
<dbReference type="RefSeq" id="WP_280659842.1">
    <property type="nucleotide sequence ID" value="NZ_CP120373.1"/>
</dbReference>
<sequence>MSKYLFNENGEFAAPPQAPFRREMDELWLFPRLTPWSKKAMVCSASGI</sequence>
<gene>
    <name evidence="1" type="ORF">PZN02_000252</name>
</gene>
<name>A0ABY8DE60_9HYPH</name>
<proteinExistence type="predicted"/>